<keyword evidence="3" id="KW-1185">Reference proteome</keyword>
<dbReference type="GO" id="GO:0007166">
    <property type="term" value="P:cell surface receptor signaling pathway"/>
    <property type="evidence" value="ECO:0007669"/>
    <property type="project" value="InterPro"/>
</dbReference>
<dbReference type="Proteomes" id="UP000076798">
    <property type="component" value="Unassembled WGS sequence"/>
</dbReference>
<feature type="coiled-coil region" evidence="1">
    <location>
        <begin position="6"/>
        <end position="33"/>
    </location>
</feature>
<organism evidence="2 3">
    <name type="scientific">Sistotremastrum suecicum HHB10207 ss-3</name>
    <dbReference type="NCBI Taxonomy" id="1314776"/>
    <lineage>
        <taxon>Eukaryota</taxon>
        <taxon>Fungi</taxon>
        <taxon>Dikarya</taxon>
        <taxon>Basidiomycota</taxon>
        <taxon>Agaricomycotina</taxon>
        <taxon>Agaricomycetes</taxon>
        <taxon>Sistotremastrales</taxon>
        <taxon>Sistotremastraceae</taxon>
        <taxon>Sistotremastrum</taxon>
    </lineage>
</organism>
<dbReference type="EMBL" id="KV428363">
    <property type="protein sequence ID" value="KZT32245.1"/>
    <property type="molecule type" value="Genomic_DNA"/>
</dbReference>
<evidence type="ECO:0000313" key="2">
    <source>
        <dbReference type="EMBL" id="KZT32245.1"/>
    </source>
</evidence>
<dbReference type="InterPro" id="IPR036537">
    <property type="entry name" value="Adaptor_Cbl_N_dom_sf"/>
</dbReference>
<protein>
    <submittedName>
        <fullName evidence="2">Uncharacterized protein</fullName>
    </submittedName>
</protein>
<gene>
    <name evidence="2" type="ORF">SISSUDRAFT_566706</name>
</gene>
<name>A0A165XJ83_9AGAM</name>
<keyword evidence="1" id="KW-0175">Coiled coil</keyword>
<proteinExistence type="predicted"/>
<dbReference type="Gene3D" id="1.20.930.20">
    <property type="entry name" value="Adaptor protein Cbl, N-terminal domain"/>
    <property type="match status" value="1"/>
</dbReference>
<reference evidence="2 3" key="1">
    <citation type="journal article" date="2016" name="Mol. Biol. Evol.">
        <title>Comparative Genomics of Early-Diverging Mushroom-Forming Fungi Provides Insights into the Origins of Lignocellulose Decay Capabilities.</title>
        <authorList>
            <person name="Nagy L.G."/>
            <person name="Riley R."/>
            <person name="Tritt A."/>
            <person name="Adam C."/>
            <person name="Daum C."/>
            <person name="Floudas D."/>
            <person name="Sun H."/>
            <person name="Yadav J.S."/>
            <person name="Pangilinan J."/>
            <person name="Larsson K.H."/>
            <person name="Matsuura K."/>
            <person name="Barry K."/>
            <person name="Labutti K."/>
            <person name="Kuo R."/>
            <person name="Ohm R.A."/>
            <person name="Bhattacharya S.S."/>
            <person name="Shirouzu T."/>
            <person name="Yoshinaga Y."/>
            <person name="Martin F.M."/>
            <person name="Grigoriev I.V."/>
            <person name="Hibbett D.S."/>
        </authorList>
    </citation>
    <scope>NUCLEOTIDE SEQUENCE [LARGE SCALE GENOMIC DNA]</scope>
    <source>
        <strain evidence="2 3">HHB10207 ss-3</strain>
    </source>
</reference>
<dbReference type="AlphaFoldDB" id="A0A165XJ83"/>
<sequence>MTESVSDDLRERLQGYLQTLNEVSETIERLRNISWTRRCLYSTSAQEEVKDCERKLHEAYQIYIFRSSVASDRMLSRVV</sequence>
<dbReference type="OrthoDB" id="3266026at2759"/>
<evidence type="ECO:0000256" key="1">
    <source>
        <dbReference type="SAM" id="Coils"/>
    </source>
</evidence>
<evidence type="ECO:0000313" key="3">
    <source>
        <dbReference type="Proteomes" id="UP000076798"/>
    </source>
</evidence>
<accession>A0A165XJ83</accession>